<comment type="caution">
    <text evidence="1">The sequence shown here is derived from an EMBL/GenBank/DDBJ whole genome shotgun (WGS) entry which is preliminary data.</text>
</comment>
<proteinExistence type="predicted"/>
<protein>
    <submittedName>
        <fullName evidence="1">Uncharacterized protein</fullName>
    </submittedName>
</protein>
<accession>A0AAP0N7I3</accession>
<evidence type="ECO:0000313" key="2">
    <source>
        <dbReference type="Proteomes" id="UP001415857"/>
    </source>
</evidence>
<organism evidence="1 2">
    <name type="scientific">Liquidambar formosana</name>
    <name type="common">Formosan gum</name>
    <dbReference type="NCBI Taxonomy" id="63359"/>
    <lineage>
        <taxon>Eukaryota</taxon>
        <taxon>Viridiplantae</taxon>
        <taxon>Streptophyta</taxon>
        <taxon>Embryophyta</taxon>
        <taxon>Tracheophyta</taxon>
        <taxon>Spermatophyta</taxon>
        <taxon>Magnoliopsida</taxon>
        <taxon>eudicotyledons</taxon>
        <taxon>Gunneridae</taxon>
        <taxon>Pentapetalae</taxon>
        <taxon>Saxifragales</taxon>
        <taxon>Altingiaceae</taxon>
        <taxon>Liquidambar</taxon>
    </lineage>
</organism>
<evidence type="ECO:0000313" key="1">
    <source>
        <dbReference type="EMBL" id="KAK9267977.1"/>
    </source>
</evidence>
<dbReference type="Proteomes" id="UP001415857">
    <property type="component" value="Unassembled WGS sequence"/>
</dbReference>
<dbReference type="EMBL" id="JBBPBK010000016">
    <property type="protein sequence ID" value="KAK9267977.1"/>
    <property type="molecule type" value="Genomic_DNA"/>
</dbReference>
<keyword evidence="2" id="KW-1185">Reference proteome</keyword>
<dbReference type="AlphaFoldDB" id="A0AAP0N7I3"/>
<reference evidence="1 2" key="1">
    <citation type="journal article" date="2024" name="Plant J.">
        <title>Genome sequences and population genomics reveal climatic adaptation and genomic divergence between two closely related sweetgum species.</title>
        <authorList>
            <person name="Xu W.Q."/>
            <person name="Ren C.Q."/>
            <person name="Zhang X.Y."/>
            <person name="Comes H.P."/>
            <person name="Liu X.H."/>
            <person name="Li Y.G."/>
            <person name="Kettle C.J."/>
            <person name="Jalonen R."/>
            <person name="Gaisberger H."/>
            <person name="Ma Y.Z."/>
            <person name="Qiu Y.X."/>
        </authorList>
    </citation>
    <scope>NUCLEOTIDE SEQUENCE [LARGE SCALE GENOMIC DNA]</scope>
    <source>
        <strain evidence="1">Hangzhou</strain>
    </source>
</reference>
<sequence length="103" mass="10970">MPSSTPALATPSTPSFATGFGYSLFYTLLSQQQQTPLFQKPSSGGFGFNFRPARILENSLHSQIMWAEAMGKLEGDGELPSQTPMASACAGFQGSFTASQARL</sequence>
<name>A0AAP0N7I3_LIQFO</name>
<gene>
    <name evidence="1" type="ORF">L1049_010414</name>
</gene>